<accession>K0TCM6</accession>
<comment type="caution">
    <text evidence="3">The sequence shown here is derived from an EMBL/GenBank/DDBJ whole genome shotgun (WGS) entry which is preliminary data.</text>
</comment>
<evidence type="ECO:0000256" key="1">
    <source>
        <dbReference type="SAM" id="MobiDB-lite"/>
    </source>
</evidence>
<keyword evidence="4" id="KW-1185">Reference proteome</keyword>
<dbReference type="AlphaFoldDB" id="K0TCM6"/>
<organism evidence="3 4">
    <name type="scientific">Thalassiosira oceanica</name>
    <name type="common">Marine diatom</name>
    <dbReference type="NCBI Taxonomy" id="159749"/>
    <lineage>
        <taxon>Eukaryota</taxon>
        <taxon>Sar</taxon>
        <taxon>Stramenopiles</taxon>
        <taxon>Ochrophyta</taxon>
        <taxon>Bacillariophyta</taxon>
        <taxon>Coscinodiscophyceae</taxon>
        <taxon>Thalassiosirophycidae</taxon>
        <taxon>Thalassiosirales</taxon>
        <taxon>Thalassiosiraceae</taxon>
        <taxon>Thalassiosira</taxon>
    </lineage>
</organism>
<keyword evidence="2" id="KW-0732">Signal</keyword>
<name>K0TCM6_THAOC</name>
<evidence type="ECO:0000313" key="4">
    <source>
        <dbReference type="Proteomes" id="UP000266841"/>
    </source>
</evidence>
<evidence type="ECO:0000313" key="3">
    <source>
        <dbReference type="EMBL" id="EJK71186.1"/>
    </source>
</evidence>
<evidence type="ECO:0000256" key="2">
    <source>
        <dbReference type="SAM" id="SignalP"/>
    </source>
</evidence>
<gene>
    <name evidence="3" type="ORF">THAOC_07398</name>
</gene>
<sequence length="267" mass="28378">MKFFTLVSVLAFALESGAEVASLRGNSFEEQAHEASLTEVREKSGDALTDTDSAAEATEAATEAATEVFATAATKVSTTTHTNSTAATKVSTTTHTNSTTAATKVSTTKEPIANITSASVAATTATTLKSTMADIAILDSAPAMRRYVLLSRPRRARITHETNLTSQPTSSTVLLLKVEQFEFETFLQAVEDESLGGLCDESSCMCCNPIGSHYEVDTGSYCPAGFCDSDEEVDDFEDLMEAVEESPSLRPTRSSVSIRGETQPSPE</sequence>
<feature type="chain" id="PRO_5003838359" evidence="2">
    <location>
        <begin position="19"/>
        <end position="267"/>
    </location>
</feature>
<reference evidence="3 4" key="1">
    <citation type="journal article" date="2012" name="Genome Biol.">
        <title>Genome and low-iron response of an oceanic diatom adapted to chronic iron limitation.</title>
        <authorList>
            <person name="Lommer M."/>
            <person name="Specht M."/>
            <person name="Roy A.S."/>
            <person name="Kraemer L."/>
            <person name="Andreson R."/>
            <person name="Gutowska M.A."/>
            <person name="Wolf J."/>
            <person name="Bergner S.V."/>
            <person name="Schilhabel M.B."/>
            <person name="Klostermeier U.C."/>
            <person name="Beiko R.G."/>
            <person name="Rosenstiel P."/>
            <person name="Hippler M."/>
            <person name="Laroche J."/>
        </authorList>
    </citation>
    <scope>NUCLEOTIDE SEQUENCE [LARGE SCALE GENOMIC DNA]</scope>
    <source>
        <strain evidence="3 4">CCMP1005</strain>
    </source>
</reference>
<feature type="region of interest" description="Disordered" evidence="1">
    <location>
        <begin position="80"/>
        <end position="105"/>
    </location>
</feature>
<feature type="signal peptide" evidence="2">
    <location>
        <begin position="1"/>
        <end position="18"/>
    </location>
</feature>
<dbReference type="EMBL" id="AGNL01007530">
    <property type="protein sequence ID" value="EJK71186.1"/>
    <property type="molecule type" value="Genomic_DNA"/>
</dbReference>
<feature type="region of interest" description="Disordered" evidence="1">
    <location>
        <begin position="241"/>
        <end position="267"/>
    </location>
</feature>
<protein>
    <submittedName>
        <fullName evidence="3">Uncharacterized protein</fullName>
    </submittedName>
</protein>
<proteinExistence type="predicted"/>
<dbReference type="Proteomes" id="UP000266841">
    <property type="component" value="Unassembled WGS sequence"/>
</dbReference>
<feature type="compositionally biased region" description="Polar residues" evidence="1">
    <location>
        <begin position="249"/>
        <end position="267"/>
    </location>
</feature>